<dbReference type="GO" id="GO:0005886">
    <property type="term" value="C:plasma membrane"/>
    <property type="evidence" value="ECO:0007669"/>
    <property type="project" value="TreeGrafter"/>
</dbReference>
<keyword evidence="3" id="KW-1185">Reference proteome</keyword>
<evidence type="ECO:0000313" key="3">
    <source>
        <dbReference type="Proteomes" id="UP000245020"/>
    </source>
</evidence>
<dbReference type="PANTHER" id="PTHR30503">
    <property type="entry name" value="INNER MEMBRANE PROTEIN YEDI"/>
    <property type="match status" value="1"/>
</dbReference>
<dbReference type="InterPro" id="IPR008526">
    <property type="entry name" value="YedI"/>
</dbReference>
<dbReference type="PANTHER" id="PTHR30503:SF3">
    <property type="entry name" value="INNER MEMBRANE PROTEIN YEDI"/>
    <property type="match status" value="1"/>
</dbReference>
<comment type="caution">
    <text evidence="2">The sequence shown here is derived from an EMBL/GenBank/DDBJ whole genome shotgun (WGS) entry which is preliminary data.</text>
</comment>
<evidence type="ECO:0000313" key="2">
    <source>
        <dbReference type="EMBL" id="PWD81073.1"/>
    </source>
</evidence>
<dbReference type="Proteomes" id="UP000245020">
    <property type="component" value="Unassembled WGS sequence"/>
</dbReference>
<dbReference type="AlphaFoldDB" id="A0A2U2AEJ3"/>
<dbReference type="PIRSF" id="PIRSF016660">
    <property type="entry name" value="YedI"/>
    <property type="match status" value="1"/>
</dbReference>
<feature type="transmembrane region" description="Helical" evidence="1">
    <location>
        <begin position="226"/>
        <end position="249"/>
    </location>
</feature>
<organism evidence="2 3">
    <name type="scientific">Ignatzschineria ureiclastica</name>
    <dbReference type="NCBI Taxonomy" id="472582"/>
    <lineage>
        <taxon>Bacteria</taxon>
        <taxon>Pseudomonadati</taxon>
        <taxon>Pseudomonadota</taxon>
        <taxon>Gammaproteobacteria</taxon>
        <taxon>Cardiobacteriales</taxon>
        <taxon>Ignatzschineriaceae</taxon>
        <taxon>Ignatzschineria</taxon>
    </lineage>
</organism>
<feature type="transmembrane region" description="Helical" evidence="1">
    <location>
        <begin position="71"/>
        <end position="100"/>
    </location>
</feature>
<feature type="transmembrane region" description="Helical" evidence="1">
    <location>
        <begin position="269"/>
        <end position="297"/>
    </location>
</feature>
<gene>
    <name evidence="2" type="ORF">DC083_04005</name>
</gene>
<dbReference type="EMBL" id="QEWQ01000003">
    <property type="protein sequence ID" value="PWD81073.1"/>
    <property type="molecule type" value="Genomic_DNA"/>
</dbReference>
<keyword evidence="1" id="KW-0472">Membrane</keyword>
<evidence type="ECO:0000256" key="1">
    <source>
        <dbReference type="SAM" id="Phobius"/>
    </source>
</evidence>
<feature type="transmembrane region" description="Helical" evidence="1">
    <location>
        <begin position="174"/>
        <end position="195"/>
    </location>
</feature>
<keyword evidence="1" id="KW-0812">Transmembrane</keyword>
<dbReference type="Pfam" id="PF05661">
    <property type="entry name" value="DUF808"/>
    <property type="match status" value="1"/>
</dbReference>
<name>A0A2U2AEJ3_9GAMM</name>
<reference evidence="3" key="1">
    <citation type="submission" date="2018-05" db="EMBL/GenBank/DDBJ databases">
        <title>Ignatzschineria dubaiensis sp. nov., isolated from necrotic foot tissues of dromedaries (Camelus dromedarius) and associated maggots in Dubai, United Arab Emirates.</title>
        <authorList>
            <person name="Tsang C.C."/>
            <person name="Tang J.Y.M."/>
            <person name="Fong J.Y.H."/>
            <person name="Kinne J."/>
            <person name="Lee H.H."/>
            <person name="Joseph M."/>
            <person name="Jose S."/>
            <person name="Schuster R.K."/>
            <person name="Tang Y."/>
            <person name="Sivakumar S."/>
            <person name="Chen J.H.K."/>
            <person name="Teng J.L.L."/>
            <person name="Lau S.K.P."/>
            <person name="Wernery U."/>
            <person name="Woo P.C.Y."/>
        </authorList>
    </citation>
    <scope>NUCLEOTIDE SEQUENCE [LARGE SCALE GENOMIC DNA]</scope>
    <source>
        <strain evidence="3">KCTC 22644</strain>
    </source>
</reference>
<proteinExistence type="predicted"/>
<accession>A0A2U2AEJ3</accession>
<keyword evidence="1" id="KW-1133">Transmembrane helix</keyword>
<feature type="transmembrane region" description="Helical" evidence="1">
    <location>
        <begin position="142"/>
        <end position="162"/>
    </location>
</feature>
<protein>
    <submittedName>
        <fullName evidence="2">DUF808 domain-containing protein</fullName>
    </submittedName>
</protein>
<dbReference type="RefSeq" id="WP_109188978.1">
    <property type="nucleotide sequence ID" value="NZ_BMYA01000003.1"/>
</dbReference>
<dbReference type="OrthoDB" id="9814178at2"/>
<sequence length="308" mass="32733">MAGASLLTLLDDIATALDDVAVMTKLSAKRTAGVLTDDLAVNAEQVSGVSASREIPVVASVAKGSFINKLIIIPAILIIEHFAPWLMIALLLAGGAFLCYEGAHKVAHLFSKEKAPSMTSAIENRTYTEEEIRQLEKSKIRGAIRTDFILSAEIMVIALNVVAESTLLTQVLTLLALAVIITVGVYGLVAGIVKLDDLGFYLMKKAPSPKSLFNLLGRGLVNTAPYLMKALGFIGTIAMFLVGGGIVIGEIPQLIALQTSLATSIPVTFLQSLFPTLFSFIIGLIVGLIVLTVVTFISKMRQSPKAAH</sequence>